<comment type="similarity">
    <text evidence="2">Belongs to the expansin family. Expansin B subfamily.</text>
</comment>
<evidence type="ECO:0008006" key="10">
    <source>
        <dbReference type="Google" id="ProtNLM"/>
    </source>
</evidence>
<dbReference type="InterPro" id="IPR036908">
    <property type="entry name" value="RlpA-like_sf"/>
</dbReference>
<dbReference type="OMA" id="WRPMARR"/>
<dbReference type="InterPro" id="IPR007118">
    <property type="entry name" value="Expan_Lol_pI"/>
</dbReference>
<evidence type="ECO:0000259" key="6">
    <source>
        <dbReference type="PROSITE" id="PS50842"/>
    </source>
</evidence>
<dbReference type="PROSITE" id="PS50842">
    <property type="entry name" value="EXPANSIN_EG45"/>
    <property type="match status" value="1"/>
</dbReference>
<dbReference type="InterPro" id="IPR007117">
    <property type="entry name" value="Expansin_CBD"/>
</dbReference>
<comment type="subcellular location">
    <subcellularLocation>
        <location evidence="1">Secreted</location>
    </subcellularLocation>
</comment>
<dbReference type="RefSeq" id="XP_020174067.1">
    <property type="nucleotide sequence ID" value="XM_020318478.4"/>
</dbReference>
<protein>
    <recommendedName>
        <fullName evidence="10">Expansin-like EG45 domain-containing protein</fullName>
    </recommendedName>
</protein>
<reference evidence="8" key="5">
    <citation type="journal article" date="2021" name="G3 (Bethesda)">
        <title>Aegilops tauschii genome assembly Aet v5.0 features greater sequence contiguity and improved annotation.</title>
        <authorList>
            <person name="Wang L."/>
            <person name="Zhu T."/>
            <person name="Rodriguez J.C."/>
            <person name="Deal K.R."/>
            <person name="Dubcovsky J."/>
            <person name="McGuire P.E."/>
            <person name="Lux T."/>
            <person name="Spannagl M."/>
            <person name="Mayer K.F.X."/>
            <person name="Baldrich P."/>
            <person name="Meyers B.C."/>
            <person name="Huo N."/>
            <person name="Gu Y.Q."/>
            <person name="Zhou H."/>
            <person name="Devos K.M."/>
            <person name="Bennetzen J.L."/>
            <person name="Unver T."/>
            <person name="Budak H."/>
            <person name="Gulick P.J."/>
            <person name="Galiba G."/>
            <person name="Kalapos B."/>
            <person name="Nelson D.R."/>
            <person name="Li P."/>
            <person name="You F.M."/>
            <person name="Luo M.C."/>
            <person name="Dvorak J."/>
        </authorList>
    </citation>
    <scope>NUCLEOTIDE SEQUENCE [LARGE SCALE GENOMIC DNA]</scope>
    <source>
        <strain evidence="8">cv. AL8/78</strain>
    </source>
</reference>
<name>A0A453TAL0_AEGTS</name>
<evidence type="ECO:0000313" key="9">
    <source>
        <dbReference type="Proteomes" id="UP000015105"/>
    </source>
</evidence>
<proteinExistence type="inferred from homology"/>
<evidence type="ECO:0000256" key="1">
    <source>
        <dbReference type="ARBA" id="ARBA00004613"/>
    </source>
</evidence>
<reference evidence="9" key="1">
    <citation type="journal article" date="2014" name="Science">
        <title>Ancient hybridizations among the ancestral genomes of bread wheat.</title>
        <authorList>
            <consortium name="International Wheat Genome Sequencing Consortium,"/>
            <person name="Marcussen T."/>
            <person name="Sandve S.R."/>
            <person name="Heier L."/>
            <person name="Spannagl M."/>
            <person name="Pfeifer M."/>
            <person name="Jakobsen K.S."/>
            <person name="Wulff B.B."/>
            <person name="Steuernagel B."/>
            <person name="Mayer K.F."/>
            <person name="Olsen O.A."/>
        </authorList>
    </citation>
    <scope>NUCLEOTIDE SEQUENCE [LARGE SCALE GENOMIC DNA]</scope>
    <source>
        <strain evidence="9">cv. AL8/78</strain>
    </source>
</reference>
<dbReference type="OrthoDB" id="681754at2759"/>
<feature type="domain" description="Expansin-like CBD" evidence="7">
    <location>
        <begin position="191"/>
        <end position="288"/>
    </location>
</feature>
<dbReference type="Pfam" id="PF03330">
    <property type="entry name" value="DPBB_1"/>
    <property type="match status" value="1"/>
</dbReference>
<dbReference type="SUPFAM" id="SSF50685">
    <property type="entry name" value="Barwin-like endoglucanases"/>
    <property type="match status" value="1"/>
</dbReference>
<organism evidence="8 9">
    <name type="scientific">Aegilops tauschii subsp. strangulata</name>
    <name type="common">Goatgrass</name>
    <dbReference type="NCBI Taxonomy" id="200361"/>
    <lineage>
        <taxon>Eukaryota</taxon>
        <taxon>Viridiplantae</taxon>
        <taxon>Streptophyta</taxon>
        <taxon>Embryophyta</taxon>
        <taxon>Tracheophyta</taxon>
        <taxon>Spermatophyta</taxon>
        <taxon>Magnoliopsida</taxon>
        <taxon>Liliopsida</taxon>
        <taxon>Poales</taxon>
        <taxon>Poaceae</taxon>
        <taxon>BOP clade</taxon>
        <taxon>Pooideae</taxon>
        <taxon>Triticodae</taxon>
        <taxon>Triticeae</taxon>
        <taxon>Triticinae</taxon>
        <taxon>Aegilops</taxon>
    </lineage>
</organism>
<reference evidence="8" key="4">
    <citation type="submission" date="2019-03" db="UniProtKB">
        <authorList>
            <consortium name="EnsemblPlants"/>
        </authorList>
    </citation>
    <scope>IDENTIFICATION</scope>
</reference>
<evidence type="ECO:0000256" key="2">
    <source>
        <dbReference type="ARBA" id="ARBA00005650"/>
    </source>
</evidence>
<dbReference type="EnsemblPlants" id="AET7Gv21314700.1">
    <property type="protein sequence ID" value="AET7Gv21314700.1"/>
    <property type="gene ID" value="AET7Gv21314700"/>
</dbReference>
<dbReference type="Gene3D" id="2.40.40.10">
    <property type="entry name" value="RlpA-like domain"/>
    <property type="match status" value="1"/>
</dbReference>
<dbReference type="KEGG" id="ats:109759656"/>
<accession>A0A453TAL0</accession>
<evidence type="ECO:0000313" key="8">
    <source>
        <dbReference type="EnsemblPlants" id="AET7Gv21314700.1"/>
    </source>
</evidence>
<evidence type="ECO:0000259" key="7">
    <source>
        <dbReference type="PROSITE" id="PS50843"/>
    </source>
</evidence>
<dbReference type="PANTHER" id="PTHR31692:SF133">
    <property type="entry name" value="EXPANSIN-LIKE EG45 DOMAIN-CONTAINING PROTEIN"/>
    <property type="match status" value="1"/>
</dbReference>
<feature type="domain" description="Expansin-like EG45" evidence="6">
    <location>
        <begin position="59"/>
        <end position="176"/>
    </location>
</feature>
<dbReference type="SUPFAM" id="SSF49590">
    <property type="entry name" value="PHL pollen allergen"/>
    <property type="match status" value="1"/>
</dbReference>
<dbReference type="PRINTS" id="PR01225">
    <property type="entry name" value="EXPANSNFAMLY"/>
</dbReference>
<dbReference type="PANTHER" id="PTHR31692">
    <property type="entry name" value="EXPANSIN-B3"/>
    <property type="match status" value="1"/>
</dbReference>
<reference evidence="9" key="2">
    <citation type="journal article" date="2017" name="Nat. Plants">
        <title>The Aegilops tauschii genome reveals multiple impacts of transposons.</title>
        <authorList>
            <person name="Zhao G."/>
            <person name="Zou C."/>
            <person name="Li K."/>
            <person name="Wang K."/>
            <person name="Li T."/>
            <person name="Gao L."/>
            <person name="Zhang X."/>
            <person name="Wang H."/>
            <person name="Yang Z."/>
            <person name="Liu X."/>
            <person name="Jiang W."/>
            <person name="Mao L."/>
            <person name="Kong X."/>
            <person name="Jiao Y."/>
            <person name="Jia J."/>
        </authorList>
    </citation>
    <scope>NUCLEOTIDE SEQUENCE [LARGE SCALE GENOMIC DNA]</scope>
    <source>
        <strain evidence="9">cv. AL8/78</strain>
    </source>
</reference>
<dbReference type="Gramene" id="AET7Gv21314700.1">
    <property type="protein sequence ID" value="AET7Gv21314700.1"/>
    <property type="gene ID" value="AET7Gv21314700"/>
</dbReference>
<dbReference type="GO" id="GO:0005576">
    <property type="term" value="C:extracellular region"/>
    <property type="evidence" value="ECO:0007669"/>
    <property type="project" value="UniProtKB-SubCell"/>
</dbReference>
<feature type="chain" id="PRO_5019165383" description="Expansin-like EG45 domain-containing protein" evidence="5">
    <location>
        <begin position="22"/>
        <end position="310"/>
    </location>
</feature>
<dbReference type="Gene3D" id="2.60.40.760">
    <property type="entry name" value="Expansin, cellulose-binding-like domain"/>
    <property type="match status" value="1"/>
</dbReference>
<evidence type="ECO:0000256" key="4">
    <source>
        <dbReference type="ARBA" id="ARBA00022729"/>
    </source>
</evidence>
<dbReference type="Proteomes" id="UP000015105">
    <property type="component" value="Chromosome 7D"/>
</dbReference>
<evidence type="ECO:0000256" key="3">
    <source>
        <dbReference type="ARBA" id="ARBA00022525"/>
    </source>
</evidence>
<dbReference type="InterPro" id="IPR009009">
    <property type="entry name" value="RlpA-like_DPBB"/>
</dbReference>
<dbReference type="GeneID" id="109759656"/>
<reference evidence="8" key="3">
    <citation type="journal article" date="2017" name="Nature">
        <title>Genome sequence of the progenitor of the wheat D genome Aegilops tauschii.</title>
        <authorList>
            <person name="Luo M.C."/>
            <person name="Gu Y.Q."/>
            <person name="Puiu D."/>
            <person name="Wang H."/>
            <person name="Twardziok S.O."/>
            <person name="Deal K.R."/>
            <person name="Huo N."/>
            <person name="Zhu T."/>
            <person name="Wang L."/>
            <person name="Wang Y."/>
            <person name="McGuire P.E."/>
            <person name="Liu S."/>
            <person name="Long H."/>
            <person name="Ramasamy R.K."/>
            <person name="Rodriguez J.C."/>
            <person name="Van S.L."/>
            <person name="Yuan L."/>
            <person name="Wang Z."/>
            <person name="Xia Z."/>
            <person name="Xiao L."/>
            <person name="Anderson O.D."/>
            <person name="Ouyang S."/>
            <person name="Liang Y."/>
            <person name="Zimin A.V."/>
            <person name="Pertea G."/>
            <person name="Qi P."/>
            <person name="Bennetzen J.L."/>
            <person name="Dai X."/>
            <person name="Dawson M.W."/>
            <person name="Muller H.G."/>
            <person name="Kugler K."/>
            <person name="Rivarola-Duarte L."/>
            <person name="Spannagl M."/>
            <person name="Mayer K.F.X."/>
            <person name="Lu F.H."/>
            <person name="Bevan M.W."/>
            <person name="Leroy P."/>
            <person name="Li P."/>
            <person name="You F.M."/>
            <person name="Sun Q."/>
            <person name="Liu Z."/>
            <person name="Lyons E."/>
            <person name="Wicker T."/>
            <person name="Salzberg S.L."/>
            <person name="Devos K.M."/>
            <person name="Dvorak J."/>
        </authorList>
    </citation>
    <scope>NUCLEOTIDE SEQUENCE [LARGE SCALE GENOMIC DNA]</scope>
    <source>
        <strain evidence="8">cv. AL8/78</strain>
    </source>
</reference>
<sequence>MARLLLVLVLVLVLAVAAAVAQSMASAAPSSSYRTYRCGWCPRRSTASLLPPDAGALTGAPCWFGGQAAAELAADGGFHIAAVGAGFFRGGRACGACYQLRCRGKNACSESGVKVIITDLANPATDTNRTGGGQFQLTRDAFAALTASRDDGQLASLVDAAVDVDFRRILCAYKSKNLAVRVDETSSRNRGHLAIRFLYQGGQTDIVAVEVAKAAAPYAAQSAAAPSQTKWQYMTRREGSPGVWRTSRAPAGPLRLRLVVTAGSGGKWLRADGAIFPAEWHAGAVYDTGLRVTEVAANTCGAGDDNDDGE</sequence>
<keyword evidence="4 5" id="KW-0732">Signal</keyword>
<keyword evidence="3" id="KW-0964">Secreted</keyword>
<keyword evidence="9" id="KW-1185">Reference proteome</keyword>
<dbReference type="InterPro" id="IPR007112">
    <property type="entry name" value="Expansin/allergen_DPBB_dom"/>
</dbReference>
<feature type="signal peptide" evidence="5">
    <location>
        <begin position="1"/>
        <end position="21"/>
    </location>
</feature>
<dbReference type="InterPro" id="IPR036749">
    <property type="entry name" value="Expansin_CBD_sf"/>
</dbReference>
<dbReference type="Pfam" id="PF01357">
    <property type="entry name" value="Expansin_C"/>
    <property type="match status" value="1"/>
</dbReference>
<dbReference type="AlphaFoldDB" id="A0A453TAL0"/>
<dbReference type="PROSITE" id="PS50843">
    <property type="entry name" value="EXPANSIN_CBD"/>
    <property type="match status" value="1"/>
</dbReference>
<evidence type="ECO:0000256" key="5">
    <source>
        <dbReference type="SAM" id="SignalP"/>
    </source>
</evidence>